<evidence type="ECO:0000313" key="4">
    <source>
        <dbReference type="EMBL" id="TNY17243.1"/>
    </source>
</evidence>
<reference evidence="4 5" key="1">
    <citation type="submission" date="2019-03" db="EMBL/GenBank/DDBJ databases">
        <title>Rhodosporidium diobovatum UCD-FST 08-225 genome sequencing, assembly, and annotation.</title>
        <authorList>
            <person name="Fakankun I.U."/>
            <person name="Fristensky B."/>
            <person name="Levin D.B."/>
        </authorList>
    </citation>
    <scope>NUCLEOTIDE SEQUENCE [LARGE SCALE GENOMIC DNA]</scope>
    <source>
        <strain evidence="4 5">UCD-FST 08-225</strain>
    </source>
</reference>
<feature type="domain" description="Far11/STRP N-terminal" evidence="2">
    <location>
        <begin position="159"/>
        <end position="519"/>
    </location>
</feature>
<dbReference type="EMBL" id="SOZI01000225">
    <property type="protein sequence ID" value="TNY17243.1"/>
    <property type="molecule type" value="Genomic_DNA"/>
</dbReference>
<dbReference type="InterPro" id="IPR040185">
    <property type="entry name" value="Far11/STRP"/>
</dbReference>
<organism evidence="4 5">
    <name type="scientific">Rhodotorula diobovata</name>
    <dbReference type="NCBI Taxonomy" id="5288"/>
    <lineage>
        <taxon>Eukaryota</taxon>
        <taxon>Fungi</taxon>
        <taxon>Dikarya</taxon>
        <taxon>Basidiomycota</taxon>
        <taxon>Pucciniomycotina</taxon>
        <taxon>Microbotryomycetes</taxon>
        <taxon>Sporidiobolales</taxon>
        <taxon>Sporidiobolaceae</taxon>
        <taxon>Rhodotorula</taxon>
    </lineage>
</organism>
<evidence type="ECO:0000256" key="1">
    <source>
        <dbReference type="SAM" id="MobiDB-lite"/>
    </source>
</evidence>
<dbReference type="PANTHER" id="PTHR13239">
    <property type="entry name" value="PROTEIN REQUIRED FOR HYPHAL ANASTOMOSIS HAM-2"/>
    <property type="match status" value="1"/>
</dbReference>
<feature type="region of interest" description="Disordered" evidence="1">
    <location>
        <begin position="1133"/>
        <end position="1187"/>
    </location>
</feature>
<dbReference type="SMART" id="SM01293">
    <property type="entry name" value="DUF3402"/>
    <property type="match status" value="1"/>
</dbReference>
<feature type="region of interest" description="Disordered" evidence="1">
    <location>
        <begin position="672"/>
        <end position="693"/>
    </location>
</feature>
<feature type="compositionally biased region" description="Low complexity" evidence="1">
    <location>
        <begin position="45"/>
        <end position="62"/>
    </location>
</feature>
<sequence length="1420" mass="153777">MYVQADPCMAGRGTRDPSGDPSSHLQPLASTSVDPAHTASLRSRSLAQAQQGLAQSAPASASTRPGVSIPPQPRRPQGLAPLEPQSLAAHHHHHPSPSPSSSSMHTSQPQSYAAAAAAARGNPQGNGAGQAPGAGTAAGQGGPGQGHQASPQPPSRPKQLVYTFPSPPPDTADLVTELEEFYSYVEVPQVLEHADSWREWWDGDQDFHHSPPSVQQAAVTRLLTTLNSTASTAPQRQSSARHLLHLAHGCFGPGSSTSSSSSAQEHLSLIRASCAALRAGGALSGVWVALRRTGREWDDASALSAAHAARAAAHAQGEDEGEDDGAYHAHGAQGHAGARRHEPQAHDEDEEERERERQEHLDEVNAELALLLATLYFMVECFRGEEQWGEELMSLDPPMPVYLYNQVAGLREKNARGYPVKKLLLLLWKSMLCTVGGLQDADRTKVLVREIEGLPKDRQGDRPDYRPWTKSSPPDLLEFRNQTLAKYPSYTAPTPGSLLPLPAPLAALASNPQTLDRLSAAAAPTPVRPTFSYHVNANHDPSLPSNQPAPPPASWPAQQPPTPAPSPPPSPAPLIQLPNGGTLGGPQAGGPPAKPKKQQFQTDQTRPFPLPFAPANASRGRAVPRAVEEAGELYRAHLRVSTELWQAWKVREEFTGEEMGLTRAEEVERARVEKEEERRRNAARELAGGEVGRKARALGRRLEALVIGDQGAKKLQRVGTASSSEAASVRGAFRQGSGANAPGDEDEEAVLSDDDDDAEDDPMDPLTVLKQLSRQVRREAEAEQDPERKKELDVRRQDLKRLERIEIVYRETLAHLQSAVIVLLKLLLATVTANQNLPNPGQAGEATSSEPPADLSLEDCDILRHREITSKAVSAILILTLKWFKTSHVMKFHYFSQLLVDSNCLLLILKMFGMQEVSTLVRVKHDRPEHSFFKFCHDQMNPDSSTSPRPDNAVEQSEAHEPPAPSSTSGSAGSSPTSASPVSAPRPNWGSGATGASDADVELVSDYSWRNFFSTINFVHILQKLTKRKTHRVLLMVQYKSSAILKRILKVSHPTLQLYVLKVIKSQVPYCGRKWRQANMKVITAIYLHCRPDLRDEWLAGVDVDADVEDSLPHEQALRSLVRFFNTKHYSSHAPGLHRRSSSLPQNPNEPSPDFNPGPVASAPLPPLSPHGPPPDQHALDDVFPPPRSIASIDLGADVPLQVAYGTIDPTETDEDLGCFAVDDLLEAGSGGSLDSRVPAVHESMHPLGFAEGDSLDWLNDPLAVGEAAWERMGLDEGYDGAWDDVSDSESVGGWGFMRFGLGAGEGAGGLGTTGTQADDGDEVLDERTSRHEWEHISPDTISALEEERAASERVPNSPRPMRRRSSTGPISPALRPVLIERDDDSAAGSAVQGEEEEGPVPTSPHSGPAIDEVELIFHR</sequence>
<feature type="compositionally biased region" description="Pro residues" evidence="1">
    <location>
        <begin position="547"/>
        <end position="572"/>
    </location>
</feature>
<feature type="region of interest" description="Disordered" evidence="1">
    <location>
        <begin position="531"/>
        <end position="619"/>
    </location>
</feature>
<feature type="region of interest" description="Disordered" evidence="1">
    <location>
        <begin position="309"/>
        <end position="360"/>
    </location>
</feature>
<dbReference type="Pfam" id="PF11882">
    <property type="entry name" value="DUF3402"/>
    <property type="match status" value="1"/>
</dbReference>
<accession>A0A5C5FK57</accession>
<comment type="caution">
    <text evidence="4">The sequence shown here is derived from an EMBL/GenBank/DDBJ whole genome shotgun (WGS) entry which is preliminary data.</text>
</comment>
<dbReference type="Pfam" id="PF07923">
    <property type="entry name" value="N1221"/>
    <property type="match status" value="2"/>
</dbReference>
<feature type="domain" description="Far11/STRP C-terminal" evidence="3">
    <location>
        <begin position="624"/>
        <end position="1224"/>
    </location>
</feature>
<feature type="region of interest" description="Disordered" evidence="1">
    <location>
        <begin position="1341"/>
        <end position="1420"/>
    </location>
</feature>
<feature type="compositionally biased region" description="Pro residues" evidence="1">
    <location>
        <begin position="1164"/>
        <end position="1176"/>
    </location>
</feature>
<feature type="region of interest" description="Disordered" evidence="1">
    <location>
        <begin position="1"/>
        <end position="163"/>
    </location>
</feature>
<feature type="compositionally biased region" description="Basic and acidic residues" evidence="1">
    <location>
        <begin position="776"/>
        <end position="792"/>
    </location>
</feature>
<feature type="region of interest" description="Disordered" evidence="1">
    <location>
        <begin position="935"/>
        <end position="995"/>
    </location>
</feature>
<feature type="compositionally biased region" description="Gly residues" evidence="1">
    <location>
        <begin position="124"/>
        <end position="145"/>
    </location>
</feature>
<dbReference type="Proteomes" id="UP000311382">
    <property type="component" value="Unassembled WGS sequence"/>
</dbReference>
<feature type="compositionally biased region" description="Low complexity" evidence="1">
    <location>
        <begin position="966"/>
        <end position="985"/>
    </location>
</feature>
<protein>
    <submittedName>
        <fullName evidence="4">Uncharacterized protein</fullName>
    </submittedName>
</protein>
<keyword evidence="5" id="KW-1185">Reference proteome</keyword>
<proteinExistence type="predicted"/>
<dbReference type="InterPro" id="IPR021819">
    <property type="entry name" value="Far11/STRP_C"/>
</dbReference>
<dbReference type="GO" id="GO:0007010">
    <property type="term" value="P:cytoskeleton organization"/>
    <property type="evidence" value="ECO:0007669"/>
    <property type="project" value="TreeGrafter"/>
</dbReference>
<dbReference type="InterPro" id="IPR012486">
    <property type="entry name" value="Far11/STRP_N"/>
</dbReference>
<evidence type="ECO:0000259" key="3">
    <source>
        <dbReference type="SMART" id="SM01293"/>
    </source>
</evidence>
<dbReference type="SMART" id="SM01292">
    <property type="entry name" value="N1221"/>
    <property type="match status" value="1"/>
</dbReference>
<dbReference type="PANTHER" id="PTHR13239:SF4">
    <property type="entry name" value="AT25231P"/>
    <property type="match status" value="1"/>
</dbReference>
<dbReference type="STRING" id="5288.A0A5C5FK57"/>
<evidence type="ECO:0000259" key="2">
    <source>
        <dbReference type="SMART" id="SM01292"/>
    </source>
</evidence>
<feature type="compositionally biased region" description="Low complexity" evidence="1">
    <location>
        <begin position="99"/>
        <end position="123"/>
    </location>
</feature>
<name>A0A5C5FK57_9BASI</name>
<feature type="compositionally biased region" description="Polar residues" evidence="1">
    <location>
        <begin position="20"/>
        <end position="33"/>
    </location>
</feature>
<evidence type="ECO:0000313" key="5">
    <source>
        <dbReference type="Proteomes" id="UP000311382"/>
    </source>
</evidence>
<feature type="compositionally biased region" description="Acidic residues" evidence="1">
    <location>
        <begin position="743"/>
        <end position="763"/>
    </location>
</feature>
<gene>
    <name evidence="4" type="ORF">DMC30DRAFT_132989</name>
</gene>
<dbReference type="GO" id="GO:0005829">
    <property type="term" value="C:cytosol"/>
    <property type="evidence" value="ECO:0007669"/>
    <property type="project" value="TreeGrafter"/>
</dbReference>
<dbReference type="OrthoDB" id="18234at2759"/>
<feature type="compositionally biased region" description="Basic and acidic residues" evidence="1">
    <location>
        <begin position="672"/>
        <end position="683"/>
    </location>
</feature>
<feature type="region of interest" description="Disordered" evidence="1">
    <location>
        <begin position="713"/>
        <end position="792"/>
    </location>
</feature>